<dbReference type="InterPro" id="IPR029099">
    <property type="entry name" value="Pribosyltran_N"/>
</dbReference>
<evidence type="ECO:0000256" key="5">
    <source>
        <dbReference type="ARBA" id="ARBA00022777"/>
    </source>
</evidence>
<dbReference type="EMBL" id="FOHG01000007">
    <property type="protein sequence ID" value="SES82425.1"/>
    <property type="molecule type" value="Genomic_DNA"/>
</dbReference>
<dbReference type="RefSeq" id="WP_089719620.1">
    <property type="nucleotide sequence ID" value="NZ_FNBJ01000006.1"/>
</dbReference>
<organism evidence="12 13">
    <name type="scientific">Halanaerobium congolense</name>
    <dbReference type="NCBI Taxonomy" id="54121"/>
    <lineage>
        <taxon>Bacteria</taxon>
        <taxon>Bacillati</taxon>
        <taxon>Bacillota</taxon>
        <taxon>Clostridia</taxon>
        <taxon>Halanaerobiales</taxon>
        <taxon>Halanaerobiaceae</taxon>
        <taxon>Halanaerobium</taxon>
    </lineage>
</organism>
<evidence type="ECO:0000256" key="2">
    <source>
        <dbReference type="ARBA" id="ARBA00022679"/>
    </source>
</evidence>
<keyword evidence="6" id="KW-0067">ATP-binding</keyword>
<comment type="catalytic activity">
    <reaction evidence="7">
        <text>D-ribose 5-phosphate + ATP = 5-phospho-alpha-D-ribose 1-diphosphate + AMP + H(+)</text>
        <dbReference type="Rhea" id="RHEA:15609"/>
        <dbReference type="ChEBI" id="CHEBI:15378"/>
        <dbReference type="ChEBI" id="CHEBI:30616"/>
        <dbReference type="ChEBI" id="CHEBI:58017"/>
        <dbReference type="ChEBI" id="CHEBI:78346"/>
        <dbReference type="ChEBI" id="CHEBI:456215"/>
        <dbReference type="EC" id="2.7.6.1"/>
    </reaction>
</comment>
<accession>A0A1H9ZL69</accession>
<dbReference type="GO" id="GO:0005524">
    <property type="term" value="F:ATP binding"/>
    <property type="evidence" value="ECO:0007669"/>
    <property type="project" value="UniProtKB-KW"/>
</dbReference>
<keyword evidence="2" id="KW-0808">Transferase</keyword>
<evidence type="ECO:0000256" key="7">
    <source>
        <dbReference type="ARBA" id="ARBA00049535"/>
    </source>
</evidence>
<dbReference type="NCBIfam" id="NF005299">
    <property type="entry name" value="PRK06827.1"/>
    <property type="match status" value="1"/>
</dbReference>
<gene>
    <name evidence="11" type="ORF">SAMN04488598_10635</name>
    <name evidence="12" type="ORF">SAMN04515652_10768</name>
</gene>
<sequence>MEDKTITKIPFGQLGIIIHESCKKLGQKVDDYIVERRKEEFANSCSKYHLEEIKESYIIDNEIIRFSNGEAKGHLKETIRGKDIFILADIGNYSVTYNMFGIKNRMSPDDHFQDIKRLISAIAGKARRIHLIMPLLYESRQDKRNSRESLDCAMALQELENMGVENIFTFDAHETRVQNAIPQTGFESLHSTYQIIKAMNNSEAEIPFDKDEMMVISPDTGAMDRAIYYAGVLGLDVGLFYKRRDYKKIVDGRNPIIQHEYMGADVAGKDILIVDDMIASGGSVFDIAKELKNKNARNVYVAVSFTFFTNGIEKMDEYYEKGYIKKLFSTNLTYVPQKFKDSDWFEEVDMSKLISLLIDTVNYDDSVSPILDATNKIKSFIED</sequence>
<dbReference type="Proteomes" id="UP000198612">
    <property type="component" value="Unassembled WGS sequence"/>
</dbReference>
<evidence type="ECO:0000256" key="4">
    <source>
        <dbReference type="ARBA" id="ARBA00022741"/>
    </source>
</evidence>
<dbReference type="EMBL" id="FNBJ01000006">
    <property type="protein sequence ID" value="SDF09995.1"/>
    <property type="molecule type" value="Genomic_DNA"/>
</dbReference>
<keyword evidence="4" id="KW-0547">Nucleotide-binding</keyword>
<dbReference type="Proteomes" id="UP000199519">
    <property type="component" value="Unassembled WGS sequence"/>
</dbReference>
<dbReference type="Gene3D" id="3.40.50.2020">
    <property type="match status" value="2"/>
</dbReference>
<evidence type="ECO:0000313" key="11">
    <source>
        <dbReference type="EMBL" id="SDF09995.1"/>
    </source>
</evidence>
<evidence type="ECO:0000259" key="10">
    <source>
        <dbReference type="Pfam" id="PF13793"/>
    </source>
</evidence>
<feature type="domain" description="Phosphoribosyltransferase" evidence="9">
    <location>
        <begin position="197"/>
        <end position="323"/>
    </location>
</feature>
<dbReference type="PANTHER" id="PTHR10210">
    <property type="entry name" value="RIBOSE-PHOSPHATE DIPHOSPHOKINASE FAMILY MEMBER"/>
    <property type="match status" value="1"/>
</dbReference>
<keyword evidence="3 8" id="KW-0545">Nucleotide biosynthesis</keyword>
<dbReference type="InterPro" id="IPR000836">
    <property type="entry name" value="PRTase_dom"/>
</dbReference>
<dbReference type="GO" id="GO:0006015">
    <property type="term" value="P:5-phosphoribose 1-diphosphate biosynthetic process"/>
    <property type="evidence" value="ECO:0007669"/>
    <property type="project" value="TreeGrafter"/>
</dbReference>
<evidence type="ECO:0000256" key="6">
    <source>
        <dbReference type="ARBA" id="ARBA00022840"/>
    </source>
</evidence>
<protein>
    <recommendedName>
        <fullName evidence="1">ribose-phosphate diphosphokinase</fullName>
        <ecNumber evidence="1">2.7.6.1</ecNumber>
    </recommendedName>
</protein>
<dbReference type="GO" id="GO:0002189">
    <property type="term" value="C:ribose phosphate diphosphokinase complex"/>
    <property type="evidence" value="ECO:0007669"/>
    <property type="project" value="TreeGrafter"/>
</dbReference>
<keyword evidence="5 12" id="KW-0418">Kinase</keyword>
<feature type="domain" description="Ribose-phosphate pyrophosphokinase N-terminal" evidence="10">
    <location>
        <begin position="16"/>
        <end position="163"/>
    </location>
</feature>
<dbReference type="GO" id="GO:0006164">
    <property type="term" value="P:purine nucleotide biosynthetic process"/>
    <property type="evidence" value="ECO:0007669"/>
    <property type="project" value="TreeGrafter"/>
</dbReference>
<dbReference type="GO" id="GO:0005737">
    <property type="term" value="C:cytoplasm"/>
    <property type="evidence" value="ECO:0007669"/>
    <property type="project" value="TreeGrafter"/>
</dbReference>
<evidence type="ECO:0000256" key="8">
    <source>
        <dbReference type="RuleBase" id="RU004324"/>
    </source>
</evidence>
<dbReference type="Pfam" id="PF00156">
    <property type="entry name" value="Pribosyltran"/>
    <property type="match status" value="1"/>
</dbReference>
<dbReference type="EC" id="2.7.6.1" evidence="1"/>
<dbReference type="SUPFAM" id="SSF53271">
    <property type="entry name" value="PRTase-like"/>
    <property type="match status" value="2"/>
</dbReference>
<evidence type="ECO:0000313" key="12">
    <source>
        <dbReference type="EMBL" id="SES82425.1"/>
    </source>
</evidence>
<dbReference type="GO" id="GO:0004749">
    <property type="term" value="F:ribose phosphate diphosphokinase activity"/>
    <property type="evidence" value="ECO:0007669"/>
    <property type="project" value="UniProtKB-EC"/>
</dbReference>
<dbReference type="NCBIfam" id="TIGR01251">
    <property type="entry name" value="ribP_PPkin"/>
    <property type="match status" value="1"/>
</dbReference>
<reference evidence="13 14" key="1">
    <citation type="submission" date="2016-10" db="EMBL/GenBank/DDBJ databases">
        <authorList>
            <person name="Varghese N."/>
            <person name="Submissions S."/>
        </authorList>
    </citation>
    <scope>NUCLEOTIDE SEQUENCE [LARGE SCALE GENOMIC DNA]</scope>
    <source>
        <strain evidence="11 14">WG2</strain>
        <strain evidence="12 13">WG5</strain>
    </source>
</reference>
<comment type="similarity">
    <text evidence="8">Belongs to the ribose-phosphate pyrophosphokinase family.</text>
</comment>
<name>A0A1H9ZL69_9FIRM</name>
<proteinExistence type="inferred from homology"/>
<dbReference type="InterPro" id="IPR005946">
    <property type="entry name" value="Rib-P_diPkinase"/>
</dbReference>
<evidence type="ECO:0000256" key="1">
    <source>
        <dbReference type="ARBA" id="ARBA00013247"/>
    </source>
</evidence>
<dbReference type="GO" id="GO:0000287">
    <property type="term" value="F:magnesium ion binding"/>
    <property type="evidence" value="ECO:0007669"/>
    <property type="project" value="InterPro"/>
</dbReference>
<evidence type="ECO:0000313" key="14">
    <source>
        <dbReference type="Proteomes" id="UP000199519"/>
    </source>
</evidence>
<keyword evidence="14" id="KW-1185">Reference proteome</keyword>
<dbReference type="InterPro" id="IPR029057">
    <property type="entry name" value="PRTase-like"/>
</dbReference>
<dbReference type="Pfam" id="PF13793">
    <property type="entry name" value="Pribosyltran_N"/>
    <property type="match status" value="1"/>
</dbReference>
<evidence type="ECO:0000313" key="13">
    <source>
        <dbReference type="Proteomes" id="UP000198612"/>
    </source>
</evidence>
<evidence type="ECO:0000256" key="3">
    <source>
        <dbReference type="ARBA" id="ARBA00022727"/>
    </source>
</evidence>
<dbReference type="PANTHER" id="PTHR10210:SF32">
    <property type="entry name" value="RIBOSE-PHOSPHATE PYROPHOSPHOKINASE 2"/>
    <property type="match status" value="1"/>
</dbReference>
<evidence type="ECO:0000259" key="9">
    <source>
        <dbReference type="Pfam" id="PF00156"/>
    </source>
</evidence>
<dbReference type="AlphaFoldDB" id="A0A1H9ZL69"/>
<dbReference type="CDD" id="cd06223">
    <property type="entry name" value="PRTases_typeI"/>
    <property type="match status" value="1"/>
</dbReference>
<dbReference type="GO" id="GO:0016301">
    <property type="term" value="F:kinase activity"/>
    <property type="evidence" value="ECO:0007669"/>
    <property type="project" value="UniProtKB-KW"/>
</dbReference>